<evidence type="ECO:0000313" key="5">
    <source>
        <dbReference type="Proteomes" id="UP001574673"/>
    </source>
</evidence>
<accession>A0ABV4UFU0</accession>
<organism evidence="4 5">
    <name type="scientific">Dentiradicibacter hellwigii</name>
    <dbReference type="NCBI Taxonomy" id="3149053"/>
    <lineage>
        <taxon>Bacteria</taxon>
        <taxon>Pseudomonadati</taxon>
        <taxon>Pseudomonadota</taxon>
        <taxon>Betaproteobacteria</taxon>
        <taxon>Rhodocyclales</taxon>
        <taxon>Rhodocyclaceae</taxon>
        <taxon>Dentiradicibacter</taxon>
    </lineage>
</organism>
<keyword evidence="1 2" id="KW-0472">Membrane</keyword>
<proteinExistence type="predicted"/>
<dbReference type="EMBL" id="JBEUWX010000002">
    <property type="protein sequence ID" value="MFA9950042.1"/>
    <property type="molecule type" value="Genomic_DNA"/>
</dbReference>
<dbReference type="InterPro" id="IPR006665">
    <property type="entry name" value="OmpA-like"/>
</dbReference>
<dbReference type="RefSeq" id="WP_418891128.1">
    <property type="nucleotide sequence ID" value="NZ_JBEUWX010000002.1"/>
</dbReference>
<feature type="transmembrane region" description="Helical" evidence="2">
    <location>
        <begin position="201"/>
        <end position="223"/>
    </location>
</feature>
<dbReference type="NCBIfam" id="NF005444">
    <property type="entry name" value="PRK07033.1"/>
    <property type="match status" value="1"/>
</dbReference>
<evidence type="ECO:0000259" key="3">
    <source>
        <dbReference type="PROSITE" id="PS51123"/>
    </source>
</evidence>
<dbReference type="NCBIfam" id="NF038228">
    <property type="entry name" value="IcmH_DotU_IVB"/>
    <property type="match status" value="1"/>
</dbReference>
<dbReference type="PANTHER" id="PTHR38033">
    <property type="entry name" value="MEMBRANE PROTEIN-RELATED"/>
    <property type="match status" value="1"/>
</dbReference>
<dbReference type="InterPro" id="IPR017733">
    <property type="entry name" value="OmpA-like_dom_proteobacteria"/>
</dbReference>
<dbReference type="Pfam" id="PF09850">
    <property type="entry name" value="DotU"/>
    <property type="match status" value="1"/>
</dbReference>
<dbReference type="NCBIfam" id="TIGR03349">
    <property type="entry name" value="IV_VI_DotU"/>
    <property type="match status" value="1"/>
</dbReference>
<evidence type="ECO:0000256" key="1">
    <source>
        <dbReference type="PROSITE-ProRule" id="PRU00473"/>
    </source>
</evidence>
<gene>
    <name evidence="4" type="ORF">ABCS64_06885</name>
</gene>
<evidence type="ECO:0000313" key="4">
    <source>
        <dbReference type="EMBL" id="MFA9950042.1"/>
    </source>
</evidence>
<dbReference type="PROSITE" id="PS51123">
    <property type="entry name" value="OMPA_2"/>
    <property type="match status" value="1"/>
</dbReference>
<keyword evidence="2" id="KW-1133">Transmembrane helix</keyword>
<dbReference type="InterPro" id="IPR038522">
    <property type="entry name" value="T4/T6SS_DotU_sf"/>
</dbReference>
<comment type="caution">
    <text evidence="4">The sequence shown here is derived from an EMBL/GenBank/DDBJ whole genome shotgun (WGS) entry which is preliminary data.</text>
</comment>
<dbReference type="PANTHER" id="PTHR38033:SF1">
    <property type="entry name" value="DOTU FAMILY TYPE IV_VI SECRETION SYSTEM PROTEIN"/>
    <property type="match status" value="1"/>
</dbReference>
<reference evidence="5" key="1">
    <citation type="submission" date="2024-06" db="EMBL/GenBank/DDBJ databases">
        <title>Radixoralia hellwigii gen. nov., sp nov., isolated from a root canal in the human oral cavity.</title>
        <authorList>
            <person name="Bartsch S."/>
            <person name="Wittmer A."/>
            <person name="Schulz A.-K."/>
            <person name="Neumann-Schaal M."/>
            <person name="Wolf J."/>
            <person name="Gronow S."/>
            <person name="Tennert C."/>
            <person name="Haecker G."/>
            <person name="Cieplik F."/>
            <person name="Al-Ahmad A."/>
        </authorList>
    </citation>
    <scope>NUCLEOTIDE SEQUENCE [LARGE SCALE GENOMIC DNA]</scope>
    <source>
        <strain evidence="5">Wk13</strain>
    </source>
</reference>
<dbReference type="CDD" id="cd07185">
    <property type="entry name" value="OmpA_C-like"/>
    <property type="match status" value="1"/>
</dbReference>
<dbReference type="Proteomes" id="UP001574673">
    <property type="component" value="Unassembled WGS sequence"/>
</dbReference>
<name>A0ABV4UFU0_9RHOO</name>
<dbReference type="InterPro" id="IPR017732">
    <property type="entry name" value="T4/T6SS_DotU"/>
</dbReference>
<dbReference type="InterPro" id="IPR036737">
    <property type="entry name" value="OmpA-like_sf"/>
</dbReference>
<evidence type="ECO:0000256" key="2">
    <source>
        <dbReference type="SAM" id="Phobius"/>
    </source>
</evidence>
<dbReference type="Gene3D" id="3.30.1330.60">
    <property type="entry name" value="OmpA-like domain"/>
    <property type="match status" value="1"/>
</dbReference>
<keyword evidence="5" id="KW-1185">Reference proteome</keyword>
<keyword evidence="2" id="KW-0812">Transmembrane</keyword>
<dbReference type="Gene3D" id="1.25.40.590">
    <property type="entry name" value="Type IV / VI secretion system, DotU"/>
    <property type="match status" value="1"/>
</dbReference>
<dbReference type="NCBIfam" id="TIGR03350">
    <property type="entry name" value="type_VI_ompA"/>
    <property type="match status" value="1"/>
</dbReference>
<protein>
    <submittedName>
        <fullName evidence="4">DotU family type VI secretion system protein</fullName>
    </submittedName>
</protein>
<feature type="domain" description="OmpA-like" evidence="3">
    <location>
        <begin position="271"/>
        <end position="393"/>
    </location>
</feature>
<dbReference type="Pfam" id="PF00691">
    <property type="entry name" value="OmpA"/>
    <property type="match status" value="1"/>
</dbReference>
<sequence length="408" mass="46055">MSFVGAMALPDRMLDSANPLVRAARRLIDLMLRIREQKHLADPAALRQQLLLEVREFERNAQENQVLHEEVIGARYCLCTAIDEAAAQTPWGGRGVWAKHSLLVSFHNEAWGGEKYYQLLGRLAQNPERHVNLIELLYYLNALGFEGRFRIIDGGRSQLELLKQRIATILGKVKGEYETRLSPHWMGVQSTPPAWRIVPPWVVACICIFLAACIYLWFIFSLAERSDATYSRIAQLQLPSLAVAQPQSVPRLRRFLEPEIQAGLVEVSDQLDRSIVTIMGDGLFDSGQAEVKQRYLPVLQRIAEALKEVNGNVVVSGYTDNVPMRSVRFASNWHLSQARAEVVKHLLDGYLGTRANERIRFEGRGEANPVADNSTPEGRARNRRVEIIVLMSAEEMHRQINTSAQAGQ</sequence>
<dbReference type="SUPFAM" id="SSF103088">
    <property type="entry name" value="OmpA-like"/>
    <property type="match status" value="1"/>
</dbReference>